<feature type="compositionally biased region" description="Low complexity" evidence="1">
    <location>
        <begin position="65"/>
        <end position="77"/>
    </location>
</feature>
<sequence>MRRGPALVLASVGLLAGLGAGGLGAGSLVPGAPGAADAAVAGGAPDGSVSGAVGQVVDGTPAEVDATTPGTDATAGASETRGEDAASRSVRDPQLGLDGPGSLPLVLEREVEAGSGLVGTEVVPDLGGALVVVPAEVAAPGTGTVKTVRVEVEEGLPVDGETFAAAVLATLNDPRGWGPVDGVTFARTGGDASIRVVLASPATTDRLCAPLRTGGTYSCGVTGAAILNFSRWVEGASDFDGDMGLYRHYLVNHEVGHVLGHRHVSCPAPGTLAPVMVQQSMSTEGCLPNGWPTLG</sequence>
<evidence type="ECO:0000256" key="1">
    <source>
        <dbReference type="SAM" id="MobiDB-lite"/>
    </source>
</evidence>
<accession>A0ABR8TYA3</accession>
<dbReference type="Pfam" id="PF11350">
    <property type="entry name" value="DUF3152"/>
    <property type="match status" value="1"/>
</dbReference>
<protein>
    <submittedName>
        <fullName evidence="3">DUF3152 domain-containing protein</fullName>
    </submittedName>
</protein>
<proteinExistence type="predicted"/>
<dbReference type="RefSeq" id="WP_191802830.1">
    <property type="nucleotide sequence ID" value="NZ_JACSQF010000007.1"/>
</dbReference>
<name>A0ABR8TYA3_9CELL</name>
<dbReference type="InterPro" id="IPR022603">
    <property type="entry name" value="DUF3152"/>
</dbReference>
<dbReference type="Proteomes" id="UP000655570">
    <property type="component" value="Unassembled WGS sequence"/>
</dbReference>
<feature type="region of interest" description="Disordered" evidence="1">
    <location>
        <begin position="60"/>
        <end position="102"/>
    </location>
</feature>
<dbReference type="EMBL" id="JACSQF010000007">
    <property type="protein sequence ID" value="MBD7980769.1"/>
    <property type="molecule type" value="Genomic_DNA"/>
</dbReference>
<evidence type="ECO:0000313" key="4">
    <source>
        <dbReference type="Proteomes" id="UP000655570"/>
    </source>
</evidence>
<organism evidence="3 4">
    <name type="scientific">Oerskovia merdavium</name>
    <dbReference type="NCBI Taxonomy" id="2762227"/>
    <lineage>
        <taxon>Bacteria</taxon>
        <taxon>Bacillati</taxon>
        <taxon>Actinomycetota</taxon>
        <taxon>Actinomycetes</taxon>
        <taxon>Micrococcales</taxon>
        <taxon>Cellulomonadaceae</taxon>
        <taxon>Oerskovia</taxon>
    </lineage>
</organism>
<dbReference type="SUPFAM" id="SSF55486">
    <property type="entry name" value="Metalloproteases ('zincins'), catalytic domain"/>
    <property type="match status" value="1"/>
</dbReference>
<feature type="domain" description="DUF3152" evidence="2">
    <location>
        <begin position="130"/>
        <end position="284"/>
    </location>
</feature>
<comment type="caution">
    <text evidence="3">The sequence shown here is derived from an EMBL/GenBank/DDBJ whole genome shotgun (WGS) entry which is preliminary data.</text>
</comment>
<reference evidence="3 4" key="1">
    <citation type="submission" date="2020-08" db="EMBL/GenBank/DDBJ databases">
        <title>A Genomic Blueprint of the Chicken Gut Microbiome.</title>
        <authorList>
            <person name="Gilroy R."/>
            <person name="Ravi A."/>
            <person name="Getino M."/>
            <person name="Pursley I."/>
            <person name="Horton D.L."/>
            <person name="Alikhan N.-F."/>
            <person name="Baker D."/>
            <person name="Gharbi K."/>
            <person name="Hall N."/>
            <person name="Watson M."/>
            <person name="Adriaenssens E.M."/>
            <person name="Foster-Nyarko E."/>
            <person name="Jarju S."/>
            <person name="Secka A."/>
            <person name="Antonio M."/>
            <person name="Oren A."/>
            <person name="Chaudhuri R."/>
            <person name="La Ragione R.M."/>
            <person name="Hildebrand F."/>
            <person name="Pallen M.J."/>
        </authorList>
    </citation>
    <scope>NUCLEOTIDE SEQUENCE [LARGE SCALE GENOMIC DNA]</scope>
    <source>
        <strain evidence="3 4">Sa2CUA9</strain>
    </source>
</reference>
<evidence type="ECO:0000259" key="2">
    <source>
        <dbReference type="Pfam" id="PF11350"/>
    </source>
</evidence>
<feature type="compositionally biased region" description="Basic and acidic residues" evidence="1">
    <location>
        <begin position="80"/>
        <end position="91"/>
    </location>
</feature>
<keyword evidence="4" id="KW-1185">Reference proteome</keyword>
<evidence type="ECO:0000313" key="3">
    <source>
        <dbReference type="EMBL" id="MBD7980769.1"/>
    </source>
</evidence>
<gene>
    <name evidence="3" type="ORF">H9641_08570</name>
</gene>